<keyword evidence="3" id="KW-1185">Reference proteome</keyword>
<keyword evidence="1" id="KW-0732">Signal</keyword>
<feature type="signal peptide" evidence="1">
    <location>
        <begin position="1"/>
        <end position="18"/>
    </location>
</feature>
<accession>A0A4R4Q9K8</accession>
<reference evidence="2 3" key="1">
    <citation type="submission" date="2019-03" db="EMBL/GenBank/DDBJ databases">
        <title>Draft genome sequences of novel Actinobacteria.</title>
        <authorList>
            <person name="Sahin N."/>
            <person name="Ay H."/>
            <person name="Saygin H."/>
        </authorList>
    </citation>
    <scope>NUCLEOTIDE SEQUENCE [LARGE SCALE GENOMIC DNA]</scope>
    <source>
        <strain evidence="2 3">JCM 30547</strain>
    </source>
</reference>
<dbReference type="RefSeq" id="WP_132405143.1">
    <property type="nucleotide sequence ID" value="NZ_SMKA01000030.1"/>
</dbReference>
<dbReference type="Proteomes" id="UP000295075">
    <property type="component" value="Unassembled WGS sequence"/>
</dbReference>
<feature type="chain" id="PRO_5038437709" evidence="1">
    <location>
        <begin position="19"/>
        <end position="261"/>
    </location>
</feature>
<dbReference type="EMBL" id="SMKA01000030">
    <property type="protein sequence ID" value="TDC31702.1"/>
    <property type="molecule type" value="Genomic_DNA"/>
</dbReference>
<gene>
    <name evidence="2" type="ORF">E1261_10115</name>
</gene>
<comment type="caution">
    <text evidence="2">The sequence shown here is derived from an EMBL/GenBank/DDBJ whole genome shotgun (WGS) entry which is preliminary data.</text>
</comment>
<dbReference type="AlphaFoldDB" id="A0A4R4Q9K8"/>
<evidence type="ECO:0000256" key="1">
    <source>
        <dbReference type="SAM" id="SignalP"/>
    </source>
</evidence>
<name>A0A4R4Q9K8_9ACTN</name>
<organism evidence="2 3">
    <name type="scientific">Kribbella albertanoniae</name>
    <dbReference type="NCBI Taxonomy" id="1266829"/>
    <lineage>
        <taxon>Bacteria</taxon>
        <taxon>Bacillati</taxon>
        <taxon>Actinomycetota</taxon>
        <taxon>Actinomycetes</taxon>
        <taxon>Propionibacteriales</taxon>
        <taxon>Kribbellaceae</taxon>
        <taxon>Kribbella</taxon>
    </lineage>
</organism>
<proteinExistence type="predicted"/>
<sequence>MGFSLVVAVVLVVLPLQACVKPNAAEVTVVKGWIGKAGQLDDPLKGTFKGGDDVFRNQNKSLTQTINELPTPEQIKKVPPELQTEINAAAARLRKQITFYDKITPVATSMAAKRTAAAQEIAALINYTRREVLSEDARNDLWDFGKDVLQETACELAWRYYMPENERKVVEAKLDTGAVALSYTDQIHNPADMTTGILLNAITSTAKGRSSAAMAWQDYATGLRDKAYALTRDGASVIKHPDGGDITFALIYFIGGCLKTP</sequence>
<protein>
    <submittedName>
        <fullName evidence="2">Uncharacterized protein</fullName>
    </submittedName>
</protein>
<evidence type="ECO:0000313" key="2">
    <source>
        <dbReference type="EMBL" id="TDC31702.1"/>
    </source>
</evidence>
<evidence type="ECO:0000313" key="3">
    <source>
        <dbReference type="Proteomes" id="UP000295075"/>
    </source>
</evidence>